<protein>
    <submittedName>
        <fullName evidence="2">S-adenosyl-L-methionine-dependent methyltransferase</fullName>
    </submittedName>
</protein>
<dbReference type="GO" id="GO:0032259">
    <property type="term" value="P:methylation"/>
    <property type="evidence" value="ECO:0007669"/>
    <property type="project" value="UniProtKB-KW"/>
</dbReference>
<organism evidence="2 3">
    <name type="scientific">Mycena rosella</name>
    <name type="common">Pink bonnet</name>
    <name type="synonym">Agaricus rosellus</name>
    <dbReference type="NCBI Taxonomy" id="1033263"/>
    <lineage>
        <taxon>Eukaryota</taxon>
        <taxon>Fungi</taxon>
        <taxon>Dikarya</taxon>
        <taxon>Basidiomycota</taxon>
        <taxon>Agaricomycotina</taxon>
        <taxon>Agaricomycetes</taxon>
        <taxon>Agaricomycetidae</taxon>
        <taxon>Agaricales</taxon>
        <taxon>Marasmiineae</taxon>
        <taxon>Mycenaceae</taxon>
        <taxon>Mycena</taxon>
    </lineage>
</organism>
<gene>
    <name evidence="2" type="ORF">B0H17DRAFT_1159776</name>
</gene>
<dbReference type="InterPro" id="IPR041698">
    <property type="entry name" value="Methyltransf_25"/>
</dbReference>
<dbReference type="SUPFAM" id="SSF53335">
    <property type="entry name" value="S-adenosyl-L-methionine-dependent methyltransferases"/>
    <property type="match status" value="1"/>
</dbReference>
<dbReference type="Proteomes" id="UP001221757">
    <property type="component" value="Unassembled WGS sequence"/>
</dbReference>
<reference evidence="2" key="1">
    <citation type="submission" date="2023-03" db="EMBL/GenBank/DDBJ databases">
        <title>Massive genome expansion in bonnet fungi (Mycena s.s.) driven by repeated elements and novel gene families across ecological guilds.</title>
        <authorList>
            <consortium name="Lawrence Berkeley National Laboratory"/>
            <person name="Harder C.B."/>
            <person name="Miyauchi S."/>
            <person name="Viragh M."/>
            <person name="Kuo A."/>
            <person name="Thoen E."/>
            <person name="Andreopoulos B."/>
            <person name="Lu D."/>
            <person name="Skrede I."/>
            <person name="Drula E."/>
            <person name="Henrissat B."/>
            <person name="Morin E."/>
            <person name="Kohler A."/>
            <person name="Barry K."/>
            <person name="LaButti K."/>
            <person name="Morin E."/>
            <person name="Salamov A."/>
            <person name="Lipzen A."/>
            <person name="Mereny Z."/>
            <person name="Hegedus B."/>
            <person name="Baldrian P."/>
            <person name="Stursova M."/>
            <person name="Weitz H."/>
            <person name="Taylor A."/>
            <person name="Grigoriev I.V."/>
            <person name="Nagy L.G."/>
            <person name="Martin F."/>
            <person name="Kauserud H."/>
        </authorList>
    </citation>
    <scope>NUCLEOTIDE SEQUENCE</scope>
    <source>
        <strain evidence="2">CBHHK067</strain>
    </source>
</reference>
<name>A0AAD7DHL5_MYCRO</name>
<dbReference type="EMBL" id="JARKIE010000057">
    <property type="protein sequence ID" value="KAJ7691602.1"/>
    <property type="molecule type" value="Genomic_DNA"/>
</dbReference>
<evidence type="ECO:0000313" key="3">
    <source>
        <dbReference type="Proteomes" id="UP001221757"/>
    </source>
</evidence>
<feature type="domain" description="Methyltransferase" evidence="1">
    <location>
        <begin position="69"/>
        <end position="123"/>
    </location>
</feature>
<accession>A0AAD7DHL5</accession>
<dbReference type="AlphaFoldDB" id="A0AAD7DHL5"/>
<proteinExistence type="predicted"/>
<dbReference type="GO" id="GO:0008168">
    <property type="term" value="F:methyltransferase activity"/>
    <property type="evidence" value="ECO:0007669"/>
    <property type="project" value="UniProtKB-KW"/>
</dbReference>
<keyword evidence="2" id="KW-0489">Methyltransferase</keyword>
<sequence>MTTKLENPKSHVERGYDIVADQYLAWTSPRQTPVRTGLVTDLLKNLPAGADVLELGCGAGVPCTQVLVDHGLIATLIHGDMLTLDFAQASFDAVLAFYSIFHLPKEEQVLMIAKIKGWLKPGGWVLCNFQEDAGDMTYEGWFNFKPSITMFSSGLGVEGTRDLLNKQGFKLAVDEVMIDEVDIETVGQAEERFHWVMAQKGDVHD</sequence>
<keyword evidence="3" id="KW-1185">Reference proteome</keyword>
<comment type="caution">
    <text evidence="2">The sequence shown here is derived from an EMBL/GenBank/DDBJ whole genome shotgun (WGS) entry which is preliminary data.</text>
</comment>
<dbReference type="InterPro" id="IPR029063">
    <property type="entry name" value="SAM-dependent_MTases_sf"/>
</dbReference>
<keyword evidence="2" id="KW-0808">Transferase</keyword>
<evidence type="ECO:0000313" key="2">
    <source>
        <dbReference type="EMBL" id="KAJ7691602.1"/>
    </source>
</evidence>
<dbReference type="Pfam" id="PF13649">
    <property type="entry name" value="Methyltransf_25"/>
    <property type="match status" value="1"/>
</dbReference>
<dbReference type="Gene3D" id="3.40.50.150">
    <property type="entry name" value="Vaccinia Virus protein VP39"/>
    <property type="match status" value="2"/>
</dbReference>
<dbReference type="CDD" id="cd02440">
    <property type="entry name" value="AdoMet_MTases"/>
    <property type="match status" value="1"/>
</dbReference>
<evidence type="ECO:0000259" key="1">
    <source>
        <dbReference type="Pfam" id="PF13649"/>
    </source>
</evidence>